<dbReference type="SUPFAM" id="SSF101936">
    <property type="entry name" value="DNA-binding pseudobarrel domain"/>
    <property type="match status" value="2"/>
</dbReference>
<proteinExistence type="predicted"/>
<evidence type="ECO:0000256" key="2">
    <source>
        <dbReference type="ARBA" id="ARBA00023125"/>
    </source>
</evidence>
<dbReference type="InterPro" id="IPR044837">
    <property type="entry name" value="REM16-like"/>
</dbReference>
<feature type="domain" description="TF-B3" evidence="6">
    <location>
        <begin position="246"/>
        <end position="339"/>
    </location>
</feature>
<dbReference type="SMART" id="SM01019">
    <property type="entry name" value="B3"/>
    <property type="match status" value="2"/>
</dbReference>
<comment type="caution">
    <text evidence="7">The sequence shown here is derived from an EMBL/GenBank/DDBJ whole genome shotgun (WGS) entry which is preliminary data.</text>
</comment>
<keyword evidence="3" id="KW-0804">Transcription</keyword>
<feature type="region of interest" description="Disordered" evidence="5">
    <location>
        <begin position="628"/>
        <end position="654"/>
    </location>
</feature>
<feature type="non-terminal residue" evidence="7">
    <location>
        <position position="1"/>
    </location>
</feature>
<dbReference type="PROSITE" id="PS50863">
    <property type="entry name" value="B3"/>
    <property type="match status" value="2"/>
</dbReference>
<feature type="domain" description="TF-B3" evidence="6">
    <location>
        <begin position="1"/>
        <end position="78"/>
    </location>
</feature>
<evidence type="ECO:0000313" key="8">
    <source>
        <dbReference type="Proteomes" id="UP000824469"/>
    </source>
</evidence>
<dbReference type="Proteomes" id="UP000824469">
    <property type="component" value="Unassembled WGS sequence"/>
</dbReference>
<keyword evidence="1" id="KW-0805">Transcription regulation</keyword>
<keyword evidence="4" id="KW-0539">Nucleus</keyword>
<accession>A0AA38LIL1</accession>
<dbReference type="Pfam" id="PF02362">
    <property type="entry name" value="B3"/>
    <property type="match status" value="2"/>
</dbReference>
<feature type="compositionally biased region" description="Basic and acidic residues" evidence="5">
    <location>
        <begin position="717"/>
        <end position="745"/>
    </location>
</feature>
<gene>
    <name evidence="7" type="ORF">KI387_018569</name>
</gene>
<evidence type="ECO:0000313" key="7">
    <source>
        <dbReference type="EMBL" id="KAH9323930.1"/>
    </source>
</evidence>
<dbReference type="InterPro" id="IPR015300">
    <property type="entry name" value="DNA-bd_pseudobarrel_sf"/>
</dbReference>
<dbReference type="EMBL" id="JAHRHJ020000003">
    <property type="protein sequence ID" value="KAH9323930.1"/>
    <property type="molecule type" value="Genomic_DNA"/>
</dbReference>
<dbReference type="PANTHER" id="PTHR31391:SF160">
    <property type="entry name" value="B3 DOMAIN-CONTAINING PROTEIN OS01G0723500-LIKE ISOFORM X1"/>
    <property type="match status" value="1"/>
</dbReference>
<evidence type="ECO:0000256" key="4">
    <source>
        <dbReference type="ARBA" id="ARBA00023242"/>
    </source>
</evidence>
<keyword evidence="8" id="KW-1185">Reference proteome</keyword>
<dbReference type="GO" id="GO:0003677">
    <property type="term" value="F:DNA binding"/>
    <property type="evidence" value="ECO:0007669"/>
    <property type="project" value="UniProtKB-KW"/>
</dbReference>
<keyword evidence="2" id="KW-0238">DNA-binding</keyword>
<evidence type="ECO:0000259" key="6">
    <source>
        <dbReference type="PROSITE" id="PS50863"/>
    </source>
</evidence>
<feature type="region of interest" description="Disordered" evidence="5">
    <location>
        <begin position="787"/>
        <end position="847"/>
    </location>
</feature>
<evidence type="ECO:0000256" key="5">
    <source>
        <dbReference type="SAM" id="MobiDB-lite"/>
    </source>
</evidence>
<organism evidence="7 8">
    <name type="scientific">Taxus chinensis</name>
    <name type="common">Chinese yew</name>
    <name type="synonym">Taxus wallichiana var. chinensis</name>
    <dbReference type="NCBI Taxonomy" id="29808"/>
    <lineage>
        <taxon>Eukaryota</taxon>
        <taxon>Viridiplantae</taxon>
        <taxon>Streptophyta</taxon>
        <taxon>Embryophyta</taxon>
        <taxon>Tracheophyta</taxon>
        <taxon>Spermatophyta</taxon>
        <taxon>Pinopsida</taxon>
        <taxon>Pinidae</taxon>
        <taxon>Conifers II</taxon>
        <taxon>Cupressales</taxon>
        <taxon>Taxaceae</taxon>
        <taxon>Taxus</taxon>
    </lineage>
</organism>
<feature type="compositionally biased region" description="Basic and acidic residues" evidence="5">
    <location>
        <begin position="787"/>
        <end position="802"/>
    </location>
</feature>
<evidence type="ECO:0000256" key="3">
    <source>
        <dbReference type="ARBA" id="ARBA00023163"/>
    </source>
</evidence>
<dbReference type="PANTHER" id="PTHR31391">
    <property type="entry name" value="B3 DOMAIN-CONTAINING PROTEIN OS11G0197600-RELATED"/>
    <property type="match status" value="1"/>
</dbReference>
<dbReference type="AlphaFoldDB" id="A0AA38LIL1"/>
<dbReference type="Gene3D" id="2.40.330.10">
    <property type="entry name" value="DNA-binding pseudobarrel domain"/>
    <property type="match status" value="2"/>
</dbReference>
<feature type="region of interest" description="Disordered" evidence="5">
    <location>
        <begin position="541"/>
        <end position="569"/>
    </location>
</feature>
<evidence type="ECO:0000256" key="1">
    <source>
        <dbReference type="ARBA" id="ARBA00023015"/>
    </source>
</evidence>
<feature type="compositionally biased region" description="Basic and acidic residues" evidence="5">
    <location>
        <begin position="810"/>
        <end position="835"/>
    </location>
</feature>
<feature type="region of interest" description="Disordered" evidence="5">
    <location>
        <begin position="711"/>
        <end position="757"/>
    </location>
</feature>
<sequence length="847" mass="97354">KIPPKFVEQIKDRMGPDVILEGPSGQLWQAELCCMGTVMTIEHGWKSFVSDHSIEFGDFLVFKHAGKSHFIVQIFGRSGCEKQSAFTVTSFESLMEGQEKTKNIQSPIFLANNLSIGTKEKRTREDGIDTRNSPAPCSKIPDHKMHSSLSRKRYQRIDQIPPDYHLSSSMPVSTANHAERTNMLKIGGSVKDVETLKHTLSSYKKEVELERHETKICDYQLASGRQGSQMGLRVKELMNKIRRPYFLVDMKKSHLCPSFRLNIPLDFMRKCLPKGKAEVTLLGPDKVQWSAISPGENTIPHSLRGWRDFAVNYELKLQDICIFELLNKHLLVLEIPARKVVTSISIQDADSRWEKHRVDRVNIMNNIYMKKTRSPSKFPRTLPRSNLIQEVDDISKLLCRINGEANAHTFRTWMYSFIRTIEVNKVDSIINWSKIISDNIGEQLRNVKRTFNFKMTSYLIYAVASQGIFSKLDGCGVLSKDPIFECYPQLTVLACKKDFKVVNDGFFYEFICRLDRDLKANRGYCLDEALMNQVTGNFGARDSLKRKHGGESSRRPEKMKVHRRSHSKEKITSTAMTLVPTSSASPIVAPQQGTYMPPSNPATFIFSPQPLRSAPVPEETLKLQMISTKREEEKARNDALNEEIENKSEEKKKQEVCEKAQAHYGSVKSESAAVSVMKGSWRDLTSMWSWTSGEYGVKNKAKDRETLVNEEYNEDESVMKSQEEETRQETGHEQKNTVFLAREDQQMNEEDNLVKREDEKGTSFPIFLHSKVAFNFFFASMDQDMNEKDQENHDMDEKKQVNDEEEEAKSEEREIMKQEDDKENKELRKKESDKRKSTKVKMSSRAT</sequence>
<reference evidence="7 8" key="1">
    <citation type="journal article" date="2021" name="Nat. Plants">
        <title>The Taxus genome provides insights into paclitaxel biosynthesis.</title>
        <authorList>
            <person name="Xiong X."/>
            <person name="Gou J."/>
            <person name="Liao Q."/>
            <person name="Li Y."/>
            <person name="Zhou Q."/>
            <person name="Bi G."/>
            <person name="Li C."/>
            <person name="Du R."/>
            <person name="Wang X."/>
            <person name="Sun T."/>
            <person name="Guo L."/>
            <person name="Liang H."/>
            <person name="Lu P."/>
            <person name="Wu Y."/>
            <person name="Zhang Z."/>
            <person name="Ro D.K."/>
            <person name="Shang Y."/>
            <person name="Huang S."/>
            <person name="Yan J."/>
        </authorList>
    </citation>
    <scope>NUCLEOTIDE SEQUENCE [LARGE SCALE GENOMIC DNA]</scope>
    <source>
        <strain evidence="7">Ta-2019</strain>
    </source>
</reference>
<feature type="region of interest" description="Disordered" evidence="5">
    <location>
        <begin position="121"/>
        <end position="150"/>
    </location>
</feature>
<protein>
    <recommendedName>
        <fullName evidence="6">TF-B3 domain-containing protein</fullName>
    </recommendedName>
</protein>
<dbReference type="CDD" id="cd10017">
    <property type="entry name" value="B3_DNA"/>
    <property type="match status" value="2"/>
</dbReference>
<dbReference type="InterPro" id="IPR003340">
    <property type="entry name" value="B3_DNA-bd"/>
</dbReference>
<feature type="compositionally biased region" description="Basic and acidic residues" evidence="5">
    <location>
        <begin position="549"/>
        <end position="559"/>
    </location>
</feature>
<name>A0AA38LIL1_TAXCH</name>